<dbReference type="EMBL" id="JACEEZ010020472">
    <property type="protein sequence ID" value="KAG0714510.1"/>
    <property type="molecule type" value="Genomic_DNA"/>
</dbReference>
<protein>
    <submittedName>
        <fullName evidence="5">Acyl-coenzyme A thioesterase 1</fullName>
    </submittedName>
</protein>
<dbReference type="InterPro" id="IPR014940">
    <property type="entry name" value="BAAT_C"/>
</dbReference>
<evidence type="ECO:0000259" key="3">
    <source>
        <dbReference type="Pfam" id="PF04775"/>
    </source>
</evidence>
<feature type="domain" description="BAAT/Acyl-CoA thioester hydrolase C-terminal" evidence="4">
    <location>
        <begin position="250"/>
        <end position="472"/>
    </location>
</feature>
<evidence type="ECO:0000256" key="2">
    <source>
        <dbReference type="PIRSR" id="PIRSR016521-1"/>
    </source>
</evidence>
<comment type="caution">
    <text evidence="5">The sequence shown here is derived from an EMBL/GenBank/DDBJ whole genome shotgun (WGS) entry which is preliminary data.</text>
</comment>
<reference evidence="5" key="1">
    <citation type="submission" date="2020-07" db="EMBL/GenBank/DDBJ databases">
        <title>The High-quality genome of the commercially important snow crab, Chionoecetes opilio.</title>
        <authorList>
            <person name="Jeong J.-H."/>
            <person name="Ryu S."/>
        </authorList>
    </citation>
    <scope>NUCLEOTIDE SEQUENCE</scope>
    <source>
        <strain evidence="5">MADBK_172401_WGS</strain>
        <tissue evidence="5">Digestive gland</tissue>
    </source>
</reference>
<dbReference type="Pfam" id="PF04775">
    <property type="entry name" value="Bile_Hydr_Trans"/>
    <property type="match status" value="1"/>
</dbReference>
<dbReference type="Gene3D" id="3.40.50.1820">
    <property type="entry name" value="alpha/beta hydrolase"/>
    <property type="match status" value="1"/>
</dbReference>
<gene>
    <name evidence="5" type="primary">ACOT1_0</name>
    <name evidence="5" type="ORF">GWK47_001552</name>
</gene>
<proteinExistence type="inferred from homology"/>
<dbReference type="InterPro" id="IPR006862">
    <property type="entry name" value="Thio_Ohase/aa_AcTrfase"/>
</dbReference>
<evidence type="ECO:0000313" key="5">
    <source>
        <dbReference type="EMBL" id="KAG0714510.1"/>
    </source>
</evidence>
<feature type="active site" description="Charge relay system" evidence="2">
    <location>
        <position position="409"/>
    </location>
</feature>
<organism evidence="5 6">
    <name type="scientific">Chionoecetes opilio</name>
    <name type="common">Atlantic snow crab</name>
    <name type="synonym">Cancer opilio</name>
    <dbReference type="NCBI Taxonomy" id="41210"/>
    <lineage>
        <taxon>Eukaryota</taxon>
        <taxon>Metazoa</taxon>
        <taxon>Ecdysozoa</taxon>
        <taxon>Arthropoda</taxon>
        <taxon>Crustacea</taxon>
        <taxon>Multicrustacea</taxon>
        <taxon>Malacostraca</taxon>
        <taxon>Eumalacostraca</taxon>
        <taxon>Eucarida</taxon>
        <taxon>Decapoda</taxon>
        <taxon>Pleocyemata</taxon>
        <taxon>Brachyura</taxon>
        <taxon>Eubrachyura</taxon>
        <taxon>Majoidea</taxon>
        <taxon>Majidae</taxon>
        <taxon>Chionoecetes</taxon>
    </lineage>
</organism>
<dbReference type="InterPro" id="IPR016662">
    <property type="entry name" value="Acyl-CoA_thioEstase_long-chain"/>
</dbReference>
<dbReference type="SUPFAM" id="SSF53474">
    <property type="entry name" value="alpha/beta-Hydrolases"/>
    <property type="match status" value="1"/>
</dbReference>
<dbReference type="InterPro" id="IPR042490">
    <property type="entry name" value="Thio_Ohase/BAAT_N"/>
</dbReference>
<dbReference type="PIRSF" id="PIRSF016521">
    <property type="entry name" value="Acyl-CoA_hydro"/>
    <property type="match status" value="1"/>
</dbReference>
<dbReference type="InterPro" id="IPR029058">
    <property type="entry name" value="AB_hydrolase_fold"/>
</dbReference>
<evidence type="ECO:0000256" key="1">
    <source>
        <dbReference type="ARBA" id="ARBA00006538"/>
    </source>
</evidence>
<dbReference type="GO" id="GO:0006631">
    <property type="term" value="P:fatty acid metabolic process"/>
    <property type="evidence" value="ECO:0007669"/>
    <property type="project" value="TreeGrafter"/>
</dbReference>
<dbReference type="GO" id="GO:0006637">
    <property type="term" value="P:acyl-CoA metabolic process"/>
    <property type="evidence" value="ECO:0007669"/>
    <property type="project" value="InterPro"/>
</dbReference>
<dbReference type="Pfam" id="PF08840">
    <property type="entry name" value="BAAT_C"/>
    <property type="match status" value="1"/>
</dbReference>
<feature type="domain" description="Acyl-CoA thioester hydrolase/bile acid-CoA amino acid N-acetyltransferase" evidence="3">
    <location>
        <begin position="57"/>
        <end position="187"/>
    </location>
</feature>
<evidence type="ECO:0000259" key="4">
    <source>
        <dbReference type="Pfam" id="PF08840"/>
    </source>
</evidence>
<keyword evidence="6" id="KW-1185">Reference proteome</keyword>
<dbReference type="OrthoDB" id="6347013at2759"/>
<dbReference type="PANTHER" id="PTHR10824">
    <property type="entry name" value="ACYL-COENZYME A THIOESTERASE-RELATED"/>
    <property type="match status" value="1"/>
</dbReference>
<name>A0A8J5CKP6_CHIOP</name>
<accession>A0A8J5CKP6</accession>
<sequence length="497" mass="54739">MVLLHAKKALQSSWLVRLTAPSRVRQRQGVDVRAMTGVAGPGSDPWITATPRVCLHDVPTTLRAGGLTPHSPVTLSASLTDENGKQFVSHAHYRTDHCGGVDVRTAAAVGGSYTGVFPSGLLTTLAPAPHQFPFLRLYRRDPHLPWKVSVLLRRGHHALATQSRALAEVELERHLMARGVRRVAVREGRVRGALYLPAGDGPFPGVIDMFGSVGGLMEFRSAMMASRGIASLALAYFAYDDLPKTTDVLELDYFEEAVEALLGRPEVVPDRCGVVAASKAVDVACCMATWLPKVKAVVCIGGSPIAIDSVITHCGRTLVEGFKLNLSIMTADKNGCMYPQRKFLTQEGRVDHPKFIPIEKADDETYFLMAVGANDAWSFDFFVHLTQERMESMGRGPWMKAVKYPGAGHIIEPPYGPHIRYSYHRHLPVVSKDASDKVEGRPILWGGNAKDTCRAQEDLWPRMTAFFTKHVRDNSRWYRQHGVSVMTEIGGHWSGVL</sequence>
<dbReference type="PANTHER" id="PTHR10824:SF4">
    <property type="entry name" value="ACYL-COENZYME A THIOESTERASE 1-LIKE"/>
    <property type="match status" value="1"/>
</dbReference>
<feature type="active site" description="Charge relay system" evidence="2">
    <location>
        <position position="375"/>
    </location>
</feature>
<comment type="similarity">
    <text evidence="1">Belongs to the C/M/P thioester hydrolase family.</text>
</comment>
<feature type="active site" description="Charge relay system" evidence="2">
    <location>
        <position position="278"/>
    </location>
</feature>
<dbReference type="AlphaFoldDB" id="A0A8J5CKP6"/>
<dbReference type="Proteomes" id="UP000770661">
    <property type="component" value="Unassembled WGS sequence"/>
</dbReference>
<evidence type="ECO:0000313" key="6">
    <source>
        <dbReference type="Proteomes" id="UP000770661"/>
    </source>
</evidence>
<dbReference type="Gene3D" id="2.60.40.2240">
    <property type="entry name" value="Acyl-CoA thioester hydrolase/BAAT N-terminal domain"/>
    <property type="match status" value="1"/>
</dbReference>
<dbReference type="GO" id="GO:0047617">
    <property type="term" value="F:fatty acyl-CoA hydrolase activity"/>
    <property type="evidence" value="ECO:0007669"/>
    <property type="project" value="TreeGrafter"/>
</dbReference>